<gene>
    <name evidence="1" type="ORF">NDU88_004332</name>
</gene>
<dbReference type="AlphaFoldDB" id="A0AAV7PER0"/>
<dbReference type="SUPFAM" id="SSF57997">
    <property type="entry name" value="Tropomyosin"/>
    <property type="match status" value="1"/>
</dbReference>
<reference evidence="1" key="1">
    <citation type="journal article" date="2022" name="bioRxiv">
        <title>Sequencing and chromosome-scale assembly of the giantPleurodeles waltlgenome.</title>
        <authorList>
            <person name="Brown T."/>
            <person name="Elewa A."/>
            <person name="Iarovenko S."/>
            <person name="Subramanian E."/>
            <person name="Araus A.J."/>
            <person name="Petzold A."/>
            <person name="Susuki M."/>
            <person name="Suzuki K.-i.T."/>
            <person name="Hayashi T."/>
            <person name="Toyoda A."/>
            <person name="Oliveira C."/>
            <person name="Osipova E."/>
            <person name="Leigh N.D."/>
            <person name="Simon A."/>
            <person name="Yun M.H."/>
        </authorList>
    </citation>
    <scope>NUCLEOTIDE SEQUENCE</scope>
    <source>
        <strain evidence="1">20211129_DDA</strain>
        <tissue evidence="1">Liver</tissue>
    </source>
</reference>
<evidence type="ECO:0000313" key="1">
    <source>
        <dbReference type="EMBL" id="KAJ1125917.1"/>
    </source>
</evidence>
<dbReference type="Proteomes" id="UP001066276">
    <property type="component" value="Chromosome 7"/>
</dbReference>
<organism evidence="1 2">
    <name type="scientific">Pleurodeles waltl</name>
    <name type="common">Iberian ribbed newt</name>
    <dbReference type="NCBI Taxonomy" id="8319"/>
    <lineage>
        <taxon>Eukaryota</taxon>
        <taxon>Metazoa</taxon>
        <taxon>Chordata</taxon>
        <taxon>Craniata</taxon>
        <taxon>Vertebrata</taxon>
        <taxon>Euteleostomi</taxon>
        <taxon>Amphibia</taxon>
        <taxon>Batrachia</taxon>
        <taxon>Caudata</taxon>
        <taxon>Salamandroidea</taxon>
        <taxon>Salamandridae</taxon>
        <taxon>Pleurodelinae</taxon>
        <taxon>Pleurodeles</taxon>
    </lineage>
</organism>
<comment type="caution">
    <text evidence="1">The sequence shown here is derived from an EMBL/GenBank/DDBJ whole genome shotgun (WGS) entry which is preliminary data.</text>
</comment>
<keyword evidence="2" id="KW-1185">Reference proteome</keyword>
<accession>A0AAV7PER0</accession>
<name>A0AAV7PER0_PLEWA</name>
<proteinExistence type="predicted"/>
<protein>
    <submittedName>
        <fullName evidence="1">Uncharacterized protein</fullName>
    </submittedName>
</protein>
<sequence length="116" mass="13022">MTLDSILLAITDTIEALELKIEAVVADLGILRDDQRNLSERFTTAERSIEVTQTMVESFQDCITDATESLQLFEHHAEDAEGRAMCNFIRIVDISFDTRSETELPRFTPGSVNKLG</sequence>
<dbReference type="EMBL" id="JANPWB010000011">
    <property type="protein sequence ID" value="KAJ1125917.1"/>
    <property type="molecule type" value="Genomic_DNA"/>
</dbReference>
<evidence type="ECO:0000313" key="2">
    <source>
        <dbReference type="Proteomes" id="UP001066276"/>
    </source>
</evidence>